<dbReference type="InterPro" id="IPR029016">
    <property type="entry name" value="GAF-like_dom_sf"/>
</dbReference>
<dbReference type="InterPro" id="IPR036390">
    <property type="entry name" value="WH_DNA-bd_sf"/>
</dbReference>
<comment type="similarity">
    <text evidence="5">Belongs to the HrcA family.</text>
</comment>
<dbReference type="SUPFAM" id="SSF46785">
    <property type="entry name" value="Winged helix' DNA-binding domain"/>
    <property type="match status" value="1"/>
</dbReference>
<dbReference type="NCBIfam" id="TIGR00331">
    <property type="entry name" value="hrcA"/>
    <property type="match status" value="1"/>
</dbReference>
<dbReference type="InterPro" id="IPR002571">
    <property type="entry name" value="HrcA"/>
</dbReference>
<accession>A0A7Y0HFX1</accession>
<dbReference type="Gene3D" id="3.30.390.60">
    <property type="entry name" value="Heat-inducible transcription repressor hrca homolog, domain 3"/>
    <property type="match status" value="1"/>
</dbReference>
<dbReference type="GO" id="GO:0003677">
    <property type="term" value="F:DNA binding"/>
    <property type="evidence" value="ECO:0007669"/>
    <property type="project" value="InterPro"/>
</dbReference>
<dbReference type="EMBL" id="JABBNT010000003">
    <property type="protein sequence ID" value="NMM45053.1"/>
    <property type="molecule type" value="Genomic_DNA"/>
</dbReference>
<keyword evidence="3 5" id="KW-0346">Stress response</keyword>
<evidence type="ECO:0000256" key="1">
    <source>
        <dbReference type="ARBA" id="ARBA00022491"/>
    </source>
</evidence>
<dbReference type="HAMAP" id="MF_00081">
    <property type="entry name" value="HrcA"/>
    <property type="match status" value="1"/>
</dbReference>
<organism evidence="7 8">
    <name type="scientific">Pacificispira spongiicola</name>
    <dbReference type="NCBI Taxonomy" id="2729598"/>
    <lineage>
        <taxon>Bacteria</taxon>
        <taxon>Pseudomonadati</taxon>
        <taxon>Pseudomonadota</taxon>
        <taxon>Alphaproteobacteria</taxon>
        <taxon>Rhodospirillales</taxon>
        <taxon>Rhodospirillaceae</taxon>
        <taxon>Pacificispira</taxon>
    </lineage>
</organism>
<evidence type="ECO:0000256" key="4">
    <source>
        <dbReference type="ARBA" id="ARBA00023163"/>
    </source>
</evidence>
<reference evidence="7 8" key="1">
    <citation type="submission" date="2020-04" db="EMBL/GenBank/DDBJ databases">
        <title>Rhodospirillaceae bacterium KN72 isolated from deep sea.</title>
        <authorList>
            <person name="Zhang D.-C."/>
        </authorList>
    </citation>
    <scope>NUCLEOTIDE SEQUENCE [LARGE SCALE GENOMIC DNA]</scope>
    <source>
        <strain evidence="7 8">KN72</strain>
    </source>
</reference>
<proteinExistence type="inferred from homology"/>
<dbReference type="InterPro" id="IPR023120">
    <property type="entry name" value="WHTH_transcript_rep_HrcA_IDD"/>
</dbReference>
<keyword evidence="4 5" id="KW-0804">Transcription</keyword>
<evidence type="ECO:0000313" key="8">
    <source>
        <dbReference type="Proteomes" id="UP000539372"/>
    </source>
</evidence>
<keyword evidence="1 5" id="KW-0678">Repressor</keyword>
<dbReference type="RefSeq" id="WP_169625429.1">
    <property type="nucleotide sequence ID" value="NZ_JABBNT010000003.1"/>
</dbReference>
<sequence length="360" mass="37978">MITELNDRSRDILRLVVEAFVETGEPIGSRTLSRMLQTGLSPATVRNVMADLEDAGLLYAPHTSAGRLPTDRGVRLFVDGLLQSGQLSQDDREAIERQCATAGRSVTQMLEEASTLMSGLSRCASLVMAPKTEGILKHIEFVPLGPGRALVVMVTETGMVENRVIDLPLGLPSSALIEATNYLTARLVGHSVADARDRIADEIDAHKVQIDDLTAKIVEAGLGTWSDIASGEGVLIVSGQSNLLEDVTAVGDLERIRALFSALEAKQNLWKLLDAAEGAQGVQIFIGAENDLFSMAGCSLIVAPYSNGRKDGGGEKIVGAIGVLGPTRMNYARIIPMVDYTAKVVGRLVGGGGGVSGGGT</sequence>
<keyword evidence="8" id="KW-1185">Reference proteome</keyword>
<evidence type="ECO:0000256" key="3">
    <source>
        <dbReference type="ARBA" id="ARBA00023016"/>
    </source>
</evidence>
<dbReference type="GO" id="GO:0045892">
    <property type="term" value="P:negative regulation of DNA-templated transcription"/>
    <property type="evidence" value="ECO:0007669"/>
    <property type="project" value="UniProtKB-UniRule"/>
</dbReference>
<evidence type="ECO:0000256" key="2">
    <source>
        <dbReference type="ARBA" id="ARBA00023015"/>
    </source>
</evidence>
<dbReference type="Pfam" id="PF01628">
    <property type="entry name" value="HrcA"/>
    <property type="match status" value="1"/>
</dbReference>
<comment type="function">
    <text evidence="5">Negative regulator of class I heat shock genes (grpE-dnaK-dnaJ and groELS operons). Prevents heat-shock induction of these operons.</text>
</comment>
<dbReference type="SUPFAM" id="SSF55781">
    <property type="entry name" value="GAF domain-like"/>
    <property type="match status" value="1"/>
</dbReference>
<dbReference type="InterPro" id="IPR021153">
    <property type="entry name" value="HrcA_C"/>
</dbReference>
<feature type="domain" description="Heat-inducible transcription repressor HrcA C-terminal" evidence="6">
    <location>
        <begin position="108"/>
        <end position="335"/>
    </location>
</feature>
<protein>
    <recommendedName>
        <fullName evidence="5">Heat-inducible transcription repressor HrcA</fullName>
    </recommendedName>
</protein>
<dbReference type="Gene3D" id="1.10.10.10">
    <property type="entry name" value="Winged helix-like DNA-binding domain superfamily/Winged helix DNA-binding domain"/>
    <property type="match status" value="1"/>
</dbReference>
<dbReference type="InterPro" id="IPR036388">
    <property type="entry name" value="WH-like_DNA-bd_sf"/>
</dbReference>
<gene>
    <name evidence="5 7" type="primary">hrcA</name>
    <name evidence="7" type="ORF">HH303_11230</name>
</gene>
<dbReference type="PANTHER" id="PTHR34824:SF1">
    <property type="entry name" value="HEAT-INDUCIBLE TRANSCRIPTION REPRESSOR HRCA"/>
    <property type="match status" value="1"/>
</dbReference>
<evidence type="ECO:0000259" key="6">
    <source>
        <dbReference type="Pfam" id="PF01628"/>
    </source>
</evidence>
<evidence type="ECO:0000313" key="7">
    <source>
        <dbReference type="EMBL" id="NMM45053.1"/>
    </source>
</evidence>
<keyword evidence="2 5" id="KW-0805">Transcription regulation</keyword>
<dbReference type="Proteomes" id="UP000539372">
    <property type="component" value="Unassembled WGS sequence"/>
</dbReference>
<dbReference type="Gene3D" id="3.30.450.40">
    <property type="match status" value="1"/>
</dbReference>
<evidence type="ECO:0000256" key="5">
    <source>
        <dbReference type="HAMAP-Rule" id="MF_00081"/>
    </source>
</evidence>
<comment type="caution">
    <text evidence="7">The sequence shown here is derived from an EMBL/GenBank/DDBJ whole genome shotgun (WGS) entry which is preliminary data.</text>
</comment>
<dbReference type="AlphaFoldDB" id="A0A7Y0HFX1"/>
<name>A0A7Y0HFX1_9PROT</name>
<dbReference type="PANTHER" id="PTHR34824">
    <property type="entry name" value="HEAT-INDUCIBLE TRANSCRIPTION REPRESSOR HRCA"/>
    <property type="match status" value="1"/>
</dbReference>
<dbReference type="PIRSF" id="PIRSF005485">
    <property type="entry name" value="HrcA"/>
    <property type="match status" value="1"/>
</dbReference>